<protein>
    <submittedName>
        <fullName evidence="2">DUF3267 domain-containing protein</fullName>
    </submittedName>
</protein>
<dbReference type="EMBL" id="JASHIF010000025">
    <property type="protein sequence ID" value="MDI9862085.1"/>
    <property type="molecule type" value="Genomic_DNA"/>
</dbReference>
<feature type="transmembrane region" description="Helical" evidence="1">
    <location>
        <begin position="141"/>
        <end position="162"/>
    </location>
</feature>
<feature type="transmembrane region" description="Helical" evidence="1">
    <location>
        <begin position="168"/>
        <end position="188"/>
    </location>
</feature>
<evidence type="ECO:0000256" key="1">
    <source>
        <dbReference type="SAM" id="Phobius"/>
    </source>
</evidence>
<feature type="transmembrane region" description="Helical" evidence="1">
    <location>
        <begin position="81"/>
        <end position="99"/>
    </location>
</feature>
<gene>
    <name evidence="2" type="ORF">QM524_22870</name>
</gene>
<evidence type="ECO:0000313" key="2">
    <source>
        <dbReference type="EMBL" id="MDI9862085.1"/>
    </source>
</evidence>
<proteinExistence type="predicted"/>
<keyword evidence="1" id="KW-0812">Transmembrane</keyword>
<dbReference type="Pfam" id="PF11667">
    <property type="entry name" value="DUF3267"/>
    <property type="match status" value="1"/>
</dbReference>
<sequence>MAQRPTPEELQNNKEFELIDAFHIDEMGTFLAREMSAGTDTSTDRPLSRYLPLVLLMLLGALVGYGLVSIIPAAFRGEWHGLGSLFGGVLLFFILLLPIHELIHGAVFKILGAPKIGFGWSWKGMMAYAYAQKFAINLKELIWLAIMPFAIITPLLIASIFLFPAWQFTTILLLALHTMGCIGDFMLIKYALRNKHREIYTYDDIEEKGESYFYEKVAEKYKY</sequence>
<keyword evidence="1" id="KW-0472">Membrane</keyword>
<keyword evidence="1" id="KW-1133">Transmembrane helix</keyword>
<comment type="caution">
    <text evidence="2">The sequence shown here is derived from an EMBL/GenBank/DDBJ whole genome shotgun (WGS) entry which is preliminary data.</text>
</comment>
<organism evidence="2 3">
    <name type="scientific">Flectobacillus roseus</name>
    <dbReference type="NCBI Taxonomy" id="502259"/>
    <lineage>
        <taxon>Bacteria</taxon>
        <taxon>Pseudomonadati</taxon>
        <taxon>Bacteroidota</taxon>
        <taxon>Cytophagia</taxon>
        <taxon>Cytophagales</taxon>
        <taxon>Flectobacillaceae</taxon>
        <taxon>Flectobacillus</taxon>
    </lineage>
</organism>
<dbReference type="InterPro" id="IPR021683">
    <property type="entry name" value="DUF3267"/>
</dbReference>
<keyword evidence="3" id="KW-1185">Reference proteome</keyword>
<dbReference type="Proteomes" id="UP001236507">
    <property type="component" value="Unassembled WGS sequence"/>
</dbReference>
<name>A0ABT6YER3_9BACT</name>
<dbReference type="RefSeq" id="WP_283346393.1">
    <property type="nucleotide sequence ID" value="NZ_JASHIF010000025.1"/>
</dbReference>
<feature type="transmembrane region" description="Helical" evidence="1">
    <location>
        <begin position="53"/>
        <end position="75"/>
    </location>
</feature>
<evidence type="ECO:0000313" key="3">
    <source>
        <dbReference type="Proteomes" id="UP001236507"/>
    </source>
</evidence>
<reference evidence="2 3" key="1">
    <citation type="submission" date="2023-05" db="EMBL/GenBank/DDBJ databases">
        <title>Novel species of genus Flectobacillus isolated from stream in China.</title>
        <authorList>
            <person name="Lu H."/>
        </authorList>
    </citation>
    <scope>NUCLEOTIDE SEQUENCE [LARGE SCALE GENOMIC DNA]</scope>
    <source>
        <strain evidence="2 3">KCTC 42575</strain>
    </source>
</reference>
<accession>A0ABT6YER3</accession>